<evidence type="ECO:0000313" key="1">
    <source>
        <dbReference type="EMBL" id="GAA3373831.1"/>
    </source>
</evidence>
<sequence length="40" mass="4720">MRWMMLHPVQEIGRHAGHADIIRESLDGRTSFELIAMERE</sequence>
<dbReference type="RefSeq" id="WP_425586219.1">
    <property type="nucleotide sequence ID" value="NZ_BAAAYL010000001.1"/>
</dbReference>
<gene>
    <name evidence="1" type="ORF">GCM10020367_35320</name>
</gene>
<comment type="caution">
    <text evidence="1">The sequence shown here is derived from an EMBL/GenBank/DDBJ whole genome shotgun (WGS) entry which is preliminary data.</text>
</comment>
<reference evidence="2" key="1">
    <citation type="journal article" date="2019" name="Int. J. Syst. Evol. Microbiol.">
        <title>The Global Catalogue of Microorganisms (GCM) 10K type strain sequencing project: providing services to taxonomists for standard genome sequencing and annotation.</title>
        <authorList>
            <consortium name="The Broad Institute Genomics Platform"/>
            <consortium name="The Broad Institute Genome Sequencing Center for Infectious Disease"/>
            <person name="Wu L."/>
            <person name="Ma J."/>
        </authorList>
    </citation>
    <scope>NUCLEOTIDE SEQUENCE [LARGE SCALE GENOMIC DNA]</scope>
    <source>
        <strain evidence="2">JCM 9651</strain>
    </source>
</reference>
<evidence type="ECO:0000313" key="2">
    <source>
        <dbReference type="Proteomes" id="UP001499990"/>
    </source>
</evidence>
<dbReference type="EMBL" id="BAAAYL010000001">
    <property type="protein sequence ID" value="GAA3373831.1"/>
    <property type="molecule type" value="Genomic_DNA"/>
</dbReference>
<accession>A0ABP6SDG8</accession>
<protein>
    <recommendedName>
        <fullName evidence="3">DUF664 domain-containing protein</fullName>
    </recommendedName>
</protein>
<organism evidence="1 2">
    <name type="scientific">Streptomyces sannanensis</name>
    <dbReference type="NCBI Taxonomy" id="285536"/>
    <lineage>
        <taxon>Bacteria</taxon>
        <taxon>Bacillati</taxon>
        <taxon>Actinomycetota</taxon>
        <taxon>Actinomycetes</taxon>
        <taxon>Kitasatosporales</taxon>
        <taxon>Streptomycetaceae</taxon>
        <taxon>Streptomyces</taxon>
    </lineage>
</organism>
<dbReference type="Gene3D" id="1.20.120.450">
    <property type="entry name" value="dinb family like domain"/>
    <property type="match status" value="1"/>
</dbReference>
<dbReference type="InterPro" id="IPR007061">
    <property type="entry name" value="MST-like"/>
</dbReference>
<keyword evidence="2" id="KW-1185">Reference proteome</keyword>
<evidence type="ECO:0008006" key="3">
    <source>
        <dbReference type="Google" id="ProtNLM"/>
    </source>
</evidence>
<dbReference type="Pfam" id="PF04978">
    <property type="entry name" value="MST"/>
    <property type="match status" value="1"/>
</dbReference>
<dbReference type="SUPFAM" id="SSF109854">
    <property type="entry name" value="DinB/YfiT-like putative metalloenzymes"/>
    <property type="match status" value="1"/>
</dbReference>
<dbReference type="Proteomes" id="UP001499990">
    <property type="component" value="Unassembled WGS sequence"/>
</dbReference>
<proteinExistence type="predicted"/>
<name>A0ABP6SDG8_9ACTN</name>
<dbReference type="InterPro" id="IPR034660">
    <property type="entry name" value="DinB/YfiT-like"/>
</dbReference>